<dbReference type="InterPro" id="IPR036250">
    <property type="entry name" value="AcylCo_DH-like_C"/>
</dbReference>
<gene>
    <name evidence="5" type="primary">fadE32</name>
    <name evidence="5" type="ORF">SCA03_22990</name>
</gene>
<dbReference type="OrthoDB" id="8677713at2"/>
<evidence type="ECO:0000259" key="4">
    <source>
        <dbReference type="Pfam" id="PF00441"/>
    </source>
</evidence>
<keyword evidence="2" id="KW-0274">FAD</keyword>
<keyword evidence="6" id="KW-1185">Reference proteome</keyword>
<sequence length="315" mass="32914">MDFERSDTQRALLDALDTLLGRYAGTGRSREPAARGAYDHALESELRTAGFLDLFGDDGAGPLEATLAVERISAALGAVTPVPHLLVLPALGLPAHTGPVALAAPPAGEEPGPVRYGAEAGLILLAGADRCVAAPLDPGQAEPVPSAYGFPLARVAPVASGQGAELPPGTAATVRGWWRVGASAEALGMMRQAFDLTVRYAKDRTVFGRALGSFQALQHRLAELSVLLEGARWLVYEAAFLGAPAEASAVAAAHTTAALRRLTRETHQIMGAVGLTREHDLHLWTLRLQALRAELGGMRAHRRAASAARWGAAAA</sequence>
<protein>
    <submittedName>
        <fullName evidence="5">Acyl-CoA dehydrogenase</fullName>
    </submittedName>
</protein>
<keyword evidence="1" id="KW-0285">Flavoprotein</keyword>
<evidence type="ECO:0000313" key="6">
    <source>
        <dbReference type="Proteomes" id="UP000319210"/>
    </source>
</evidence>
<keyword evidence="3" id="KW-0560">Oxidoreductase</keyword>
<dbReference type="Gene3D" id="1.20.140.10">
    <property type="entry name" value="Butyryl-CoA Dehydrogenase, subunit A, domain 3"/>
    <property type="match status" value="1"/>
</dbReference>
<dbReference type="Pfam" id="PF00441">
    <property type="entry name" value="Acyl-CoA_dh_1"/>
    <property type="match status" value="1"/>
</dbReference>
<dbReference type="InterPro" id="IPR009075">
    <property type="entry name" value="AcylCo_DH/oxidase_C"/>
</dbReference>
<evidence type="ECO:0000256" key="3">
    <source>
        <dbReference type="ARBA" id="ARBA00023002"/>
    </source>
</evidence>
<evidence type="ECO:0000256" key="1">
    <source>
        <dbReference type="ARBA" id="ARBA00022630"/>
    </source>
</evidence>
<evidence type="ECO:0000313" key="5">
    <source>
        <dbReference type="EMBL" id="GEB49748.1"/>
    </source>
</evidence>
<dbReference type="PANTHER" id="PTHR43884:SF20">
    <property type="entry name" value="ACYL-COA DEHYDROGENASE FADE28"/>
    <property type="match status" value="1"/>
</dbReference>
<dbReference type="RefSeq" id="WP_030881071.1">
    <property type="nucleotide sequence ID" value="NZ_BJMM01000009.1"/>
</dbReference>
<dbReference type="EMBL" id="BJMM01000009">
    <property type="protein sequence ID" value="GEB49748.1"/>
    <property type="molecule type" value="Genomic_DNA"/>
</dbReference>
<dbReference type="PANTHER" id="PTHR43884">
    <property type="entry name" value="ACYL-COA DEHYDROGENASE"/>
    <property type="match status" value="1"/>
</dbReference>
<dbReference type="Proteomes" id="UP000319210">
    <property type="component" value="Unassembled WGS sequence"/>
</dbReference>
<dbReference type="GO" id="GO:0003995">
    <property type="term" value="F:acyl-CoA dehydrogenase activity"/>
    <property type="evidence" value="ECO:0007669"/>
    <property type="project" value="TreeGrafter"/>
</dbReference>
<name>A0A4Y3QZ84_STRCI</name>
<dbReference type="AlphaFoldDB" id="A0A4Y3QZ84"/>
<dbReference type="SUPFAM" id="SSF47203">
    <property type="entry name" value="Acyl-CoA dehydrogenase C-terminal domain-like"/>
    <property type="match status" value="1"/>
</dbReference>
<feature type="domain" description="Acyl-CoA dehydrogenase/oxidase C-terminal" evidence="4">
    <location>
        <begin position="178"/>
        <end position="296"/>
    </location>
</feature>
<proteinExistence type="predicted"/>
<accession>A0A4Y3QZ84</accession>
<organism evidence="5 6">
    <name type="scientific">Streptomyces cacaoi</name>
    <dbReference type="NCBI Taxonomy" id="1898"/>
    <lineage>
        <taxon>Bacteria</taxon>
        <taxon>Bacillati</taxon>
        <taxon>Actinomycetota</taxon>
        <taxon>Actinomycetes</taxon>
        <taxon>Kitasatosporales</taxon>
        <taxon>Streptomycetaceae</taxon>
        <taxon>Streptomyces</taxon>
    </lineage>
</organism>
<comment type="caution">
    <text evidence="5">The sequence shown here is derived from an EMBL/GenBank/DDBJ whole genome shotgun (WGS) entry which is preliminary data.</text>
</comment>
<evidence type="ECO:0000256" key="2">
    <source>
        <dbReference type="ARBA" id="ARBA00022827"/>
    </source>
</evidence>
<reference evidence="5 6" key="1">
    <citation type="submission" date="2019-06" db="EMBL/GenBank/DDBJ databases">
        <title>Whole genome shotgun sequence of Streptomyces cacaoi subsp. cacaoi NBRC 12748.</title>
        <authorList>
            <person name="Hosoyama A."/>
            <person name="Uohara A."/>
            <person name="Ohji S."/>
            <person name="Ichikawa N."/>
        </authorList>
    </citation>
    <scope>NUCLEOTIDE SEQUENCE [LARGE SCALE GENOMIC DNA]</scope>
    <source>
        <strain evidence="5 6">NBRC 12748</strain>
    </source>
</reference>